<evidence type="ECO:0000256" key="1">
    <source>
        <dbReference type="ARBA" id="ARBA00004123"/>
    </source>
</evidence>
<keyword evidence="8" id="KW-1185">Reference proteome</keyword>
<feature type="domain" description="BZIP" evidence="6">
    <location>
        <begin position="488"/>
        <end position="551"/>
    </location>
</feature>
<dbReference type="PANTHER" id="PTHR19304">
    <property type="entry name" value="CYCLIC-AMP RESPONSE ELEMENT BINDING PROTEIN"/>
    <property type="match status" value="1"/>
</dbReference>
<dbReference type="SMART" id="SM00338">
    <property type="entry name" value="BRLZ"/>
    <property type="match status" value="1"/>
</dbReference>
<feature type="region of interest" description="Disordered" evidence="5">
    <location>
        <begin position="197"/>
        <end position="268"/>
    </location>
</feature>
<dbReference type="AlphaFoldDB" id="A0AAV5GXL8"/>
<gene>
    <name evidence="7" type="ORF">Rhopal_006310-T1</name>
</gene>
<dbReference type="CDD" id="cd14687">
    <property type="entry name" value="bZIP_ATF2"/>
    <property type="match status" value="1"/>
</dbReference>
<dbReference type="InterPro" id="IPR004827">
    <property type="entry name" value="bZIP"/>
</dbReference>
<evidence type="ECO:0000313" key="7">
    <source>
        <dbReference type="EMBL" id="GJN93263.1"/>
    </source>
</evidence>
<comment type="subcellular location">
    <subcellularLocation>
        <location evidence="1">Nucleus</location>
    </subcellularLocation>
</comment>
<feature type="region of interest" description="Disordered" evidence="5">
    <location>
        <begin position="103"/>
        <end position="149"/>
    </location>
</feature>
<dbReference type="EMBL" id="BQKY01000013">
    <property type="protein sequence ID" value="GJN93263.1"/>
    <property type="molecule type" value="Genomic_DNA"/>
</dbReference>
<dbReference type="Pfam" id="PF00170">
    <property type="entry name" value="bZIP_1"/>
    <property type="match status" value="1"/>
</dbReference>
<protein>
    <recommendedName>
        <fullName evidence="6">BZIP domain-containing protein</fullName>
    </recommendedName>
</protein>
<feature type="region of interest" description="Disordered" evidence="5">
    <location>
        <begin position="498"/>
        <end position="517"/>
    </location>
</feature>
<evidence type="ECO:0000313" key="8">
    <source>
        <dbReference type="Proteomes" id="UP001342314"/>
    </source>
</evidence>
<dbReference type="InterPro" id="IPR051027">
    <property type="entry name" value="bZIP_transcription_factors"/>
</dbReference>
<feature type="region of interest" description="Disordered" evidence="5">
    <location>
        <begin position="626"/>
        <end position="695"/>
    </location>
</feature>
<reference evidence="7 8" key="1">
    <citation type="submission" date="2021-12" db="EMBL/GenBank/DDBJ databases">
        <title>High titer production of polyol ester of fatty acids by Rhodotorula paludigena BS15 towards product separation-free biomass refinery.</title>
        <authorList>
            <person name="Mano J."/>
            <person name="Ono H."/>
            <person name="Tanaka T."/>
            <person name="Naito K."/>
            <person name="Sushida H."/>
            <person name="Ike M."/>
            <person name="Tokuyasu K."/>
            <person name="Kitaoka M."/>
        </authorList>
    </citation>
    <scope>NUCLEOTIDE SEQUENCE [LARGE SCALE GENOMIC DNA]</scope>
    <source>
        <strain evidence="7 8">BS15</strain>
    </source>
</reference>
<dbReference type="GO" id="GO:0003700">
    <property type="term" value="F:DNA-binding transcription factor activity"/>
    <property type="evidence" value="ECO:0007669"/>
    <property type="project" value="InterPro"/>
</dbReference>
<evidence type="ECO:0000259" key="6">
    <source>
        <dbReference type="PROSITE" id="PS50217"/>
    </source>
</evidence>
<name>A0AAV5GXL8_9BASI</name>
<dbReference type="Proteomes" id="UP001342314">
    <property type="component" value="Unassembled WGS sequence"/>
</dbReference>
<feature type="region of interest" description="Disordered" evidence="5">
    <location>
        <begin position="449"/>
        <end position="477"/>
    </location>
</feature>
<evidence type="ECO:0000256" key="2">
    <source>
        <dbReference type="ARBA" id="ARBA00023015"/>
    </source>
</evidence>
<dbReference type="SUPFAM" id="SSF57959">
    <property type="entry name" value="Leucine zipper domain"/>
    <property type="match status" value="1"/>
</dbReference>
<dbReference type="PROSITE" id="PS50217">
    <property type="entry name" value="BZIP"/>
    <property type="match status" value="1"/>
</dbReference>
<sequence>MASGAVCADDNSLQAALGGDAASPSPWSRFLTPSLFTPAAAPAALLPAAAAVAPAPLGPSPLKEAHQPGLFTHAKEINPFERSFAVVDPAAVGATVSQRDIEGLQQQHAGARSTLRGGLPLELPQTRNKRKRAASSPAVATPGGSGLSGMDDTGAAADFLPHAKRPALRLLAQDSGIGLPNDSPLPLAASGSTYSLRSSAHNSFDSTTGSSLLRSRRGQSITTTDSPDTSVAASPPSPKLGAATLPPASTSTFAHFQPQPAPFTMPPVTTTAPYADPALLAAMATTLAPASVPPLAVAPLPFASGPMPFDSISAPLDPMTQYAPFSHVAPAFAAPLAVDPALAGPVPPGLAVAHPSATLPPGISASNPLAPAVTALPPNVQYPPIPIASLAPSSIPLAPPQPAVPAPAGSSKAAKGGKKAAAAAVAKAPAAAPAPALAASTSTAAAQVVPTAAPAAPSKPPGKKRGRKPKNWDPTLETTIELDPEEQERQRKLALERNRVAASKSRRRKKERVEALESASTDLCTRNLALQAECRNLLAEVHSLRSYLAQVHPEQACQCHHIVGYVARERDGGGIPAILYGAGQTLERDYANVPKWGKEDDVFSNSVETSALEALAAGTGFSAVPGLQHDGSVHPDGELDDLRATPPSPHAGAKNGAGGRKAPAAVDEDDMSEESEEETFELKSRRARAITARNK</sequence>
<comment type="caution">
    <text evidence="7">The sequence shown here is derived from an EMBL/GenBank/DDBJ whole genome shotgun (WGS) entry which is preliminary data.</text>
</comment>
<keyword evidence="3" id="KW-0804">Transcription</keyword>
<evidence type="ECO:0000256" key="5">
    <source>
        <dbReference type="SAM" id="MobiDB-lite"/>
    </source>
</evidence>
<dbReference type="Gene3D" id="1.20.5.170">
    <property type="match status" value="1"/>
</dbReference>
<keyword evidence="2" id="KW-0805">Transcription regulation</keyword>
<dbReference type="GO" id="GO:0005634">
    <property type="term" value="C:nucleus"/>
    <property type="evidence" value="ECO:0007669"/>
    <property type="project" value="UniProtKB-SubCell"/>
</dbReference>
<dbReference type="InterPro" id="IPR046347">
    <property type="entry name" value="bZIP_sf"/>
</dbReference>
<feature type="compositionally biased region" description="Basic and acidic residues" evidence="5">
    <location>
        <begin position="631"/>
        <end position="643"/>
    </location>
</feature>
<feature type="compositionally biased region" description="Polar residues" evidence="5">
    <location>
        <begin position="219"/>
        <end position="232"/>
    </location>
</feature>
<accession>A0AAV5GXL8</accession>
<organism evidence="7 8">
    <name type="scientific">Rhodotorula paludigena</name>
    <dbReference type="NCBI Taxonomy" id="86838"/>
    <lineage>
        <taxon>Eukaryota</taxon>
        <taxon>Fungi</taxon>
        <taxon>Dikarya</taxon>
        <taxon>Basidiomycota</taxon>
        <taxon>Pucciniomycotina</taxon>
        <taxon>Microbotryomycetes</taxon>
        <taxon>Sporidiobolales</taxon>
        <taxon>Sporidiobolaceae</taxon>
        <taxon>Rhodotorula</taxon>
    </lineage>
</organism>
<keyword evidence="4" id="KW-0539">Nucleus</keyword>
<evidence type="ECO:0000256" key="4">
    <source>
        <dbReference type="ARBA" id="ARBA00023242"/>
    </source>
</evidence>
<evidence type="ECO:0000256" key="3">
    <source>
        <dbReference type="ARBA" id="ARBA00023163"/>
    </source>
</evidence>
<proteinExistence type="predicted"/>
<feature type="compositionally biased region" description="Acidic residues" evidence="5">
    <location>
        <begin position="666"/>
        <end position="679"/>
    </location>
</feature>